<evidence type="ECO:0000256" key="6">
    <source>
        <dbReference type="ARBA" id="ARBA00023146"/>
    </source>
</evidence>
<gene>
    <name evidence="8" type="primary">tyrS</name>
    <name evidence="11" type="ORF">J2S08_000701</name>
</gene>
<feature type="binding site" evidence="8">
    <location>
        <position position="168"/>
    </location>
    <ligand>
        <name>L-tyrosine</name>
        <dbReference type="ChEBI" id="CHEBI:58315"/>
    </ligand>
</feature>
<dbReference type="PANTHER" id="PTHR11766:SF0">
    <property type="entry name" value="TYROSINE--TRNA LIGASE, MITOCHONDRIAL"/>
    <property type="match status" value="1"/>
</dbReference>
<comment type="subcellular location">
    <subcellularLocation>
        <location evidence="8">Cytoplasm</location>
    </subcellularLocation>
</comment>
<feature type="binding site" evidence="8">
    <location>
        <position position="34"/>
    </location>
    <ligand>
        <name>L-tyrosine</name>
        <dbReference type="ChEBI" id="CHEBI:58315"/>
    </ligand>
</feature>
<evidence type="ECO:0000256" key="3">
    <source>
        <dbReference type="ARBA" id="ARBA00022840"/>
    </source>
</evidence>
<dbReference type="Gene3D" id="1.10.240.10">
    <property type="entry name" value="Tyrosyl-Transfer RNA Synthetase"/>
    <property type="match status" value="1"/>
</dbReference>
<accession>A0ABT9WNS2</accession>
<dbReference type="EMBL" id="JAUSTT010000003">
    <property type="protein sequence ID" value="MDQ0174867.1"/>
    <property type="molecule type" value="Genomic_DNA"/>
</dbReference>
<keyword evidence="12" id="KW-1185">Reference proteome</keyword>
<evidence type="ECO:0000256" key="8">
    <source>
        <dbReference type="HAMAP-Rule" id="MF_02006"/>
    </source>
</evidence>
<dbReference type="SUPFAM" id="SSF52374">
    <property type="entry name" value="Nucleotidylyl transferase"/>
    <property type="match status" value="1"/>
</dbReference>
<dbReference type="InterPro" id="IPR054608">
    <property type="entry name" value="SYY-like_C"/>
</dbReference>
<sequence length="419" mass="47593">MNIIDELEWRGAINQQTDAEGLRKLVEEKKISLYCGVDPTGDSMHIGHLIPFMMMKRFQLQGHHPVILIGGATGTIGDPSGRQTERQLQTLEQVQHNVDKLTAQMKKLFDFGNNNEVKMVNNYDWTHNVSILDFLRDYGKNFSVNSMLAKDIVASRLDSGISFTEFSYQILQSMDFHHLFKEEDVQLQIGGSDQWGNITSGLDLIRKKEGPEAKVFGLTIPLLLKADGTKFGKTAGGAIWLDAEKTTPFEFYQFWVNTDDLDVIRYLKFFTFLTKDVIDELEVKVKTEPHKREAQKVLAEEMTKFVHGEKAFTQALKITEALFSGDIKSLTADEIEQGFKDMPTFHASKETKNIVDWLVDLGIEPSKRQAREDITNGAISMNGERVNDLNTDVTVENSFDGRFIIIRKGKKNYSLVKLK</sequence>
<dbReference type="EC" id="6.1.1.1" evidence="8"/>
<comment type="caution">
    <text evidence="11">The sequence shown here is derived from an EMBL/GenBank/DDBJ whole genome shotgun (WGS) entry which is preliminary data.</text>
</comment>
<proteinExistence type="inferred from homology"/>
<dbReference type="InterPro" id="IPR002305">
    <property type="entry name" value="aa-tRNA-synth_Ic"/>
</dbReference>
<dbReference type="Gene3D" id="3.40.50.620">
    <property type="entry name" value="HUPs"/>
    <property type="match status" value="1"/>
</dbReference>
<keyword evidence="4 9" id="KW-0694">RNA-binding</keyword>
<feature type="binding site" evidence="8">
    <location>
        <position position="172"/>
    </location>
    <ligand>
        <name>L-tyrosine</name>
        <dbReference type="ChEBI" id="CHEBI:58315"/>
    </ligand>
</feature>
<dbReference type="NCBIfam" id="TIGR00234">
    <property type="entry name" value="tyrS"/>
    <property type="match status" value="1"/>
</dbReference>
<keyword evidence="1 8" id="KW-0436">Ligase</keyword>
<evidence type="ECO:0000256" key="7">
    <source>
        <dbReference type="ARBA" id="ARBA00048248"/>
    </source>
</evidence>
<keyword evidence="6 8" id="KW-0030">Aminoacyl-tRNA synthetase</keyword>
<evidence type="ECO:0000259" key="10">
    <source>
        <dbReference type="Pfam" id="PF22421"/>
    </source>
</evidence>
<evidence type="ECO:0000256" key="9">
    <source>
        <dbReference type="PROSITE-ProRule" id="PRU00182"/>
    </source>
</evidence>
<feature type="binding site" evidence="8">
    <location>
        <position position="233"/>
    </location>
    <ligand>
        <name>ATP</name>
        <dbReference type="ChEBI" id="CHEBI:30616"/>
    </ligand>
</feature>
<dbReference type="CDD" id="cd00165">
    <property type="entry name" value="S4"/>
    <property type="match status" value="1"/>
</dbReference>
<evidence type="ECO:0000256" key="2">
    <source>
        <dbReference type="ARBA" id="ARBA00022741"/>
    </source>
</evidence>
<keyword evidence="5 8" id="KW-0648">Protein biosynthesis</keyword>
<evidence type="ECO:0000256" key="1">
    <source>
        <dbReference type="ARBA" id="ARBA00022598"/>
    </source>
</evidence>
<feature type="short sequence motif" description="'HIGH' region" evidence="8">
    <location>
        <begin position="39"/>
        <end position="48"/>
    </location>
</feature>
<keyword evidence="2 8" id="KW-0547">Nucleotide-binding</keyword>
<feature type="domain" description="Tyrosine--tRNA ligase SYY-like C-terminal" evidence="10">
    <location>
        <begin position="334"/>
        <end position="416"/>
    </location>
</feature>
<dbReference type="PRINTS" id="PR01040">
    <property type="entry name" value="TRNASYNTHTYR"/>
</dbReference>
<reference evidence="11 12" key="1">
    <citation type="submission" date="2023-07" db="EMBL/GenBank/DDBJ databases">
        <title>Genomic Encyclopedia of Type Strains, Phase IV (KMG-IV): sequencing the most valuable type-strain genomes for metagenomic binning, comparative biology and taxonomic classification.</title>
        <authorList>
            <person name="Goeker M."/>
        </authorList>
    </citation>
    <scope>NUCLEOTIDE SEQUENCE [LARGE SCALE GENOMIC DNA]</scope>
    <source>
        <strain evidence="11 12">DSM 23837</strain>
    </source>
</reference>
<name>A0ABT9WNS2_9BACI</name>
<dbReference type="GO" id="GO:0004831">
    <property type="term" value="F:tyrosine-tRNA ligase activity"/>
    <property type="evidence" value="ECO:0007669"/>
    <property type="project" value="UniProtKB-EC"/>
</dbReference>
<evidence type="ECO:0000313" key="11">
    <source>
        <dbReference type="EMBL" id="MDQ0174867.1"/>
    </source>
</evidence>
<evidence type="ECO:0000256" key="4">
    <source>
        <dbReference type="ARBA" id="ARBA00022884"/>
    </source>
</evidence>
<dbReference type="CDD" id="cd00805">
    <property type="entry name" value="TyrRS_core"/>
    <property type="match status" value="1"/>
</dbReference>
<dbReference type="Pfam" id="PF00579">
    <property type="entry name" value="tRNA-synt_1b"/>
    <property type="match status" value="1"/>
</dbReference>
<dbReference type="PROSITE" id="PS00178">
    <property type="entry name" value="AA_TRNA_LIGASE_I"/>
    <property type="match status" value="1"/>
</dbReference>
<dbReference type="Gene3D" id="3.10.290.10">
    <property type="entry name" value="RNA-binding S4 domain"/>
    <property type="match status" value="1"/>
</dbReference>
<dbReference type="PROSITE" id="PS50889">
    <property type="entry name" value="S4"/>
    <property type="match status" value="1"/>
</dbReference>
<comment type="similarity">
    <text evidence="8">Belongs to the class-I aminoacyl-tRNA synthetase family. TyrS type 1 subfamily.</text>
</comment>
<dbReference type="Pfam" id="PF22421">
    <property type="entry name" value="SYY_C-terminal"/>
    <property type="match status" value="1"/>
</dbReference>
<dbReference type="Proteomes" id="UP001223586">
    <property type="component" value="Unassembled WGS sequence"/>
</dbReference>
<comment type="function">
    <text evidence="8">Catalyzes the attachment of tyrosine to tRNA(Tyr) in a two-step reaction: tyrosine is first activated by ATP to form Tyr-AMP and then transferred to the acceptor end of tRNA(Tyr).</text>
</comment>
<dbReference type="InterPro" id="IPR024107">
    <property type="entry name" value="Tyr-tRNA-ligase_bac_1"/>
</dbReference>
<dbReference type="SUPFAM" id="SSF55174">
    <property type="entry name" value="Alpha-L RNA-binding motif"/>
    <property type="match status" value="1"/>
</dbReference>
<evidence type="ECO:0000256" key="5">
    <source>
        <dbReference type="ARBA" id="ARBA00022917"/>
    </source>
</evidence>
<protein>
    <recommendedName>
        <fullName evidence="8">Tyrosine--tRNA ligase</fullName>
        <ecNumber evidence="8">6.1.1.1</ecNumber>
    </recommendedName>
    <alternativeName>
        <fullName evidence="8">Tyrosyl-tRNA synthetase</fullName>
        <shortName evidence="8">TyrRS</shortName>
    </alternativeName>
</protein>
<dbReference type="InterPro" id="IPR001412">
    <property type="entry name" value="aa-tRNA-synth_I_CS"/>
</dbReference>
<dbReference type="InterPro" id="IPR002307">
    <property type="entry name" value="Tyr-tRNA-ligase"/>
</dbReference>
<keyword evidence="3 8" id="KW-0067">ATP-binding</keyword>
<feature type="short sequence motif" description="'KMSKS' region" evidence="8">
    <location>
        <begin position="230"/>
        <end position="234"/>
    </location>
</feature>
<keyword evidence="8" id="KW-0963">Cytoplasm</keyword>
<dbReference type="HAMAP" id="MF_02006">
    <property type="entry name" value="Tyr_tRNA_synth_type1"/>
    <property type="match status" value="1"/>
</dbReference>
<dbReference type="InterPro" id="IPR036986">
    <property type="entry name" value="S4_RNA-bd_sf"/>
</dbReference>
<comment type="subunit">
    <text evidence="8">Homodimer.</text>
</comment>
<dbReference type="RefSeq" id="WP_307226700.1">
    <property type="nucleotide sequence ID" value="NZ_JAUSTT010000003.1"/>
</dbReference>
<dbReference type="PANTHER" id="PTHR11766">
    <property type="entry name" value="TYROSYL-TRNA SYNTHETASE"/>
    <property type="match status" value="1"/>
</dbReference>
<dbReference type="InterPro" id="IPR024088">
    <property type="entry name" value="Tyr-tRNA-ligase_bac-type"/>
</dbReference>
<evidence type="ECO:0000313" key="12">
    <source>
        <dbReference type="Proteomes" id="UP001223586"/>
    </source>
</evidence>
<comment type="catalytic activity">
    <reaction evidence="7 8">
        <text>tRNA(Tyr) + L-tyrosine + ATP = L-tyrosyl-tRNA(Tyr) + AMP + diphosphate + H(+)</text>
        <dbReference type="Rhea" id="RHEA:10220"/>
        <dbReference type="Rhea" id="RHEA-COMP:9706"/>
        <dbReference type="Rhea" id="RHEA-COMP:9707"/>
        <dbReference type="ChEBI" id="CHEBI:15378"/>
        <dbReference type="ChEBI" id="CHEBI:30616"/>
        <dbReference type="ChEBI" id="CHEBI:33019"/>
        <dbReference type="ChEBI" id="CHEBI:58315"/>
        <dbReference type="ChEBI" id="CHEBI:78442"/>
        <dbReference type="ChEBI" id="CHEBI:78536"/>
        <dbReference type="ChEBI" id="CHEBI:456215"/>
        <dbReference type="EC" id="6.1.1.1"/>
    </reaction>
</comment>
<dbReference type="InterPro" id="IPR014729">
    <property type="entry name" value="Rossmann-like_a/b/a_fold"/>
</dbReference>
<organism evidence="11 12">
    <name type="scientific">Bacillus chungangensis</name>
    <dbReference type="NCBI Taxonomy" id="587633"/>
    <lineage>
        <taxon>Bacteria</taxon>
        <taxon>Bacillati</taxon>
        <taxon>Bacillota</taxon>
        <taxon>Bacilli</taxon>
        <taxon>Bacillales</taxon>
        <taxon>Bacillaceae</taxon>
        <taxon>Bacillus</taxon>
    </lineage>
</organism>